<name>A0A821ZJA3_9BILA</name>
<sequence length="165" mass="19171">MTSTYDFYSCYQKSGQPFAEWKAELCEKLRHCAFTTSASHRRPQDRALRDMYVIGTNSNKVRQALLKEQDPDLETTEKIVQLAERLEEDVRHFSAPNNHNDYSVAKLHNHTGTFNTIISIYDWCKLGSPTIHPSQLELKCYSGTRIKIKGECYVTVQYQNKNFQL</sequence>
<dbReference type="AlphaFoldDB" id="A0A821ZJA3"/>
<feature type="non-terminal residue" evidence="1">
    <location>
        <position position="1"/>
    </location>
</feature>
<dbReference type="EMBL" id="CAJOBR010029039">
    <property type="protein sequence ID" value="CAF4984104.1"/>
    <property type="molecule type" value="Genomic_DNA"/>
</dbReference>
<reference evidence="1" key="1">
    <citation type="submission" date="2021-02" db="EMBL/GenBank/DDBJ databases">
        <authorList>
            <person name="Nowell W R."/>
        </authorList>
    </citation>
    <scope>NUCLEOTIDE SEQUENCE</scope>
</reference>
<evidence type="ECO:0000313" key="2">
    <source>
        <dbReference type="Proteomes" id="UP000663848"/>
    </source>
</evidence>
<protein>
    <submittedName>
        <fullName evidence="1">Uncharacterized protein</fullName>
    </submittedName>
</protein>
<dbReference type="Proteomes" id="UP000663848">
    <property type="component" value="Unassembled WGS sequence"/>
</dbReference>
<comment type="caution">
    <text evidence="1">The sequence shown here is derived from an EMBL/GenBank/DDBJ whole genome shotgun (WGS) entry which is preliminary data.</text>
</comment>
<organism evidence="1 2">
    <name type="scientific">Rotaria socialis</name>
    <dbReference type="NCBI Taxonomy" id="392032"/>
    <lineage>
        <taxon>Eukaryota</taxon>
        <taxon>Metazoa</taxon>
        <taxon>Spiralia</taxon>
        <taxon>Gnathifera</taxon>
        <taxon>Rotifera</taxon>
        <taxon>Eurotatoria</taxon>
        <taxon>Bdelloidea</taxon>
        <taxon>Philodinida</taxon>
        <taxon>Philodinidae</taxon>
        <taxon>Rotaria</taxon>
    </lineage>
</organism>
<accession>A0A821ZJA3</accession>
<evidence type="ECO:0000313" key="1">
    <source>
        <dbReference type="EMBL" id="CAF4984104.1"/>
    </source>
</evidence>
<proteinExistence type="predicted"/>
<gene>
    <name evidence="1" type="ORF">QYT958_LOCUS36455</name>
</gene>